<name>A0ABX7TFM5_9GAMM</name>
<dbReference type="Pfam" id="PF07963">
    <property type="entry name" value="N_methyl"/>
    <property type="match status" value="1"/>
</dbReference>
<accession>A0ABX7TFM5</accession>
<gene>
    <name evidence="2" type="ORF">J4G45_02610</name>
</gene>
<dbReference type="EMBL" id="CP071770">
    <property type="protein sequence ID" value="QTD62098.1"/>
    <property type="molecule type" value="Genomic_DNA"/>
</dbReference>
<evidence type="ECO:0000313" key="2">
    <source>
        <dbReference type="EMBL" id="QTD62098.1"/>
    </source>
</evidence>
<keyword evidence="1" id="KW-0812">Transmembrane</keyword>
<keyword evidence="1" id="KW-0472">Membrane</keyword>
<feature type="transmembrane region" description="Helical" evidence="1">
    <location>
        <begin position="12"/>
        <end position="34"/>
    </location>
</feature>
<dbReference type="InterPro" id="IPR012902">
    <property type="entry name" value="N_methyl_site"/>
</dbReference>
<dbReference type="Proteomes" id="UP000663954">
    <property type="component" value="Chromosome"/>
</dbReference>
<keyword evidence="3" id="KW-1185">Reference proteome</keyword>
<protein>
    <submittedName>
        <fullName evidence="2">PilW family protein</fullName>
    </submittedName>
</protein>
<sequence>MIKNPKQLGFTLIELMISLVLGLLVSAIAINIFFLGQRSSTVQQGMMSLQNSTLFNLGSVINSIRIANLNSSKPFIDDTVLYGGIVLSRNNISNNVKEDGSLNFTINDNLLTKSTIGPSNLDGQSSDQLVVQYKVSTANQYDCEGQEVTANDYVVERYFLREDDKPRNDPNKALVLACKATRYTESTAKTNTTLSGLTGGGEIIVPRVDHFSVRLGVAFDGANPNCTGTSVTTGEGESRVTTNYEPDTKLDCFSYMDVDDYMGLSGRKPQIVSVQLGLLVRSSDSTGVNQYFDEDRVFEVLGAKGKLIADANNHLYLRSVVNQTIAIRNGFGIE</sequence>
<dbReference type="NCBIfam" id="TIGR02532">
    <property type="entry name" value="IV_pilin_GFxxxE"/>
    <property type="match status" value="1"/>
</dbReference>
<organism evidence="2 3">
    <name type="scientific">Acinetobacter towneri</name>
    <dbReference type="NCBI Taxonomy" id="202956"/>
    <lineage>
        <taxon>Bacteria</taxon>
        <taxon>Pseudomonadati</taxon>
        <taxon>Pseudomonadota</taxon>
        <taxon>Gammaproteobacteria</taxon>
        <taxon>Moraxellales</taxon>
        <taxon>Moraxellaceae</taxon>
        <taxon>Acinetobacter</taxon>
    </lineage>
</organism>
<evidence type="ECO:0000256" key="1">
    <source>
        <dbReference type="SAM" id="Phobius"/>
    </source>
</evidence>
<dbReference type="RefSeq" id="WP_207973771.1">
    <property type="nucleotide sequence ID" value="NZ_CP071766.1"/>
</dbReference>
<dbReference type="Pfam" id="PF16074">
    <property type="entry name" value="PilW"/>
    <property type="match status" value="1"/>
</dbReference>
<proteinExistence type="predicted"/>
<reference evidence="2 3" key="1">
    <citation type="journal article" date="2020" name="Front. Cell. Infect. Microbiol.">
        <title>Characterization of Three Porcine Acinetobacter towneri Strains Co-Harboring tet(X3) and bla OXA-58.</title>
        <authorList>
            <person name="Ma J."/>
            <person name="Wang J."/>
            <person name="Feng J."/>
            <person name="Liu Y."/>
            <person name="Yang B."/>
            <person name="Li R."/>
            <person name="Bai L."/>
            <person name="He T."/>
            <person name="Wang X."/>
            <person name="Yang Z."/>
        </authorList>
    </citation>
    <scope>NUCLEOTIDE SEQUENCE [LARGE SCALE GENOMIC DNA]</scope>
    <source>
        <strain evidence="2 3">GX5</strain>
    </source>
</reference>
<keyword evidence="1" id="KW-1133">Transmembrane helix</keyword>
<dbReference type="GeneID" id="64221635"/>
<evidence type="ECO:0000313" key="3">
    <source>
        <dbReference type="Proteomes" id="UP000663954"/>
    </source>
</evidence>
<dbReference type="InterPro" id="IPR032092">
    <property type="entry name" value="PilW"/>
</dbReference>